<feature type="region of interest" description="Disordered" evidence="1">
    <location>
        <begin position="170"/>
        <end position="202"/>
    </location>
</feature>
<dbReference type="Pfam" id="PF03968">
    <property type="entry name" value="LptD_N"/>
    <property type="match status" value="1"/>
</dbReference>
<dbReference type="InterPro" id="IPR005653">
    <property type="entry name" value="OstA-like_N"/>
</dbReference>
<gene>
    <name evidence="3" type="ORF">LCGC14_0076270</name>
</gene>
<sequence>MLTIKLTGQTSLAGAAIALMLCLVSPAHTQPLSEAQSASDDDVLTIDADGASSIETSGNTRIATFRDNVHFRQGLIEIIGDTARLEQDIVTGDLIRITVEGDPALFSRDAEVSADVITGHSDAIVYYYQTVNETLLSVVEFIGSASFNRGRTAFECTQIKHIIETGATDSPGPCSGLLAPTAQAEQPVSQPDASAVPNDSEN</sequence>
<feature type="domain" description="Organic solvent tolerance-like N-terminal" evidence="2">
    <location>
        <begin position="51"/>
        <end position="164"/>
    </location>
</feature>
<feature type="compositionally biased region" description="Polar residues" evidence="1">
    <location>
        <begin position="183"/>
        <end position="202"/>
    </location>
</feature>
<organism evidence="3">
    <name type="scientific">marine sediment metagenome</name>
    <dbReference type="NCBI Taxonomy" id="412755"/>
    <lineage>
        <taxon>unclassified sequences</taxon>
        <taxon>metagenomes</taxon>
        <taxon>ecological metagenomes</taxon>
    </lineage>
</organism>
<dbReference type="Gene3D" id="2.60.450.10">
    <property type="entry name" value="Lipopolysaccharide (LPS) transport protein A like domain"/>
    <property type="match status" value="1"/>
</dbReference>
<evidence type="ECO:0000256" key="1">
    <source>
        <dbReference type="SAM" id="MobiDB-lite"/>
    </source>
</evidence>
<reference evidence="3" key="1">
    <citation type="journal article" date="2015" name="Nature">
        <title>Complex archaea that bridge the gap between prokaryotes and eukaryotes.</title>
        <authorList>
            <person name="Spang A."/>
            <person name="Saw J.H."/>
            <person name="Jorgensen S.L."/>
            <person name="Zaremba-Niedzwiedzka K."/>
            <person name="Martijn J."/>
            <person name="Lind A.E."/>
            <person name="van Eijk R."/>
            <person name="Schleper C."/>
            <person name="Guy L."/>
            <person name="Ettema T.J."/>
        </authorList>
    </citation>
    <scope>NUCLEOTIDE SEQUENCE</scope>
</reference>
<name>A0A0F9VJT5_9ZZZZ</name>
<evidence type="ECO:0000313" key="3">
    <source>
        <dbReference type="EMBL" id="KKO05356.1"/>
    </source>
</evidence>
<evidence type="ECO:0000259" key="2">
    <source>
        <dbReference type="Pfam" id="PF03968"/>
    </source>
</evidence>
<protein>
    <recommendedName>
        <fullName evidence="2">Organic solvent tolerance-like N-terminal domain-containing protein</fullName>
    </recommendedName>
</protein>
<accession>A0A0F9VJT5</accession>
<comment type="caution">
    <text evidence="3">The sequence shown here is derived from an EMBL/GenBank/DDBJ whole genome shotgun (WGS) entry which is preliminary data.</text>
</comment>
<dbReference type="AlphaFoldDB" id="A0A0F9VJT5"/>
<proteinExistence type="predicted"/>
<dbReference type="EMBL" id="LAZR01000019">
    <property type="protein sequence ID" value="KKO05356.1"/>
    <property type="molecule type" value="Genomic_DNA"/>
</dbReference>